<dbReference type="VEuPathDB" id="FungiDB:CH63R_09616"/>
<organism evidence="14 16">
    <name type="scientific">Colletotrichum higginsianum (strain IMI 349063)</name>
    <name type="common">Crucifer anthracnose fungus</name>
    <dbReference type="NCBI Taxonomy" id="759273"/>
    <lineage>
        <taxon>Eukaryota</taxon>
        <taxon>Fungi</taxon>
        <taxon>Dikarya</taxon>
        <taxon>Ascomycota</taxon>
        <taxon>Pezizomycotina</taxon>
        <taxon>Sordariomycetes</taxon>
        <taxon>Hypocreomycetidae</taxon>
        <taxon>Glomerellales</taxon>
        <taxon>Glomerellaceae</taxon>
        <taxon>Colletotrichum</taxon>
        <taxon>Colletotrichum destructivum species complex</taxon>
    </lineage>
</organism>
<feature type="binding site" description="axial binding residue" evidence="12">
    <location>
        <position position="460"/>
    </location>
    <ligand>
        <name>heme</name>
        <dbReference type="ChEBI" id="CHEBI:30413"/>
    </ligand>
    <ligandPart>
        <name>Fe</name>
        <dbReference type="ChEBI" id="CHEBI:18248"/>
    </ligandPart>
</feature>
<evidence type="ECO:0000256" key="6">
    <source>
        <dbReference type="ARBA" id="ARBA00022723"/>
    </source>
</evidence>
<dbReference type="CDD" id="cd11063">
    <property type="entry name" value="CYP52"/>
    <property type="match status" value="1"/>
</dbReference>
<dbReference type="PANTHER" id="PTHR24287:SF1">
    <property type="entry name" value="P450, PUTATIVE (EUROFUNG)-RELATED"/>
    <property type="match status" value="1"/>
</dbReference>
<dbReference type="EMBL" id="CACQ02002434">
    <property type="protein sequence ID" value="CCF37368.1"/>
    <property type="molecule type" value="Genomic_DNA"/>
</dbReference>
<keyword evidence="10 13" id="KW-0503">Monooxygenase</keyword>
<dbReference type="EMBL" id="LTAN01000006">
    <property type="protein sequence ID" value="OBR08095.1"/>
    <property type="molecule type" value="Genomic_DNA"/>
</dbReference>
<evidence type="ECO:0000256" key="1">
    <source>
        <dbReference type="ARBA" id="ARBA00001971"/>
    </source>
</evidence>
<dbReference type="GO" id="GO:0016020">
    <property type="term" value="C:membrane"/>
    <property type="evidence" value="ECO:0007669"/>
    <property type="project" value="UniProtKB-SubCell"/>
</dbReference>
<dbReference type="KEGG" id="chig:CH63R_09616"/>
<evidence type="ECO:0000256" key="11">
    <source>
        <dbReference type="ARBA" id="ARBA00023136"/>
    </source>
</evidence>
<dbReference type="PRINTS" id="PR00385">
    <property type="entry name" value="P450"/>
</dbReference>
<evidence type="ECO:0000256" key="2">
    <source>
        <dbReference type="ARBA" id="ARBA00004167"/>
    </source>
</evidence>
<reference evidence="14" key="1">
    <citation type="submission" date="2011-12" db="EMBL/GenBank/DDBJ databases">
        <title>The genome sequence of Colletotrichum higginsianum IMI 34906.</title>
        <authorList>
            <person name="Ma L.-J."/>
            <person name="O'Connell R."/>
            <person name="van Themaat E.V.L."/>
            <person name="Stueber K."/>
            <person name="Young S.K."/>
            <person name="Zeng Q."/>
            <person name="Gargeya S."/>
            <person name="Fitzgerald M."/>
            <person name="Haas B."/>
            <person name="Abouelleil A."/>
            <person name="Alvarado L."/>
            <person name="Arachchi H.M."/>
            <person name="Berlin A."/>
            <person name="Chapman S.B."/>
            <person name="Gearin G."/>
            <person name="Goldberg J."/>
            <person name="Griggs A."/>
            <person name="Gujja S."/>
            <person name="Hansen M."/>
            <person name="Heiman D."/>
            <person name="Howarth C."/>
            <person name="Larimer J."/>
            <person name="Lui A."/>
            <person name="MacDonald P.J.P."/>
            <person name="McCowen C."/>
            <person name="Montmayeur A."/>
            <person name="Murphy C."/>
            <person name="Neiman D."/>
            <person name="Pearson M."/>
            <person name="Priest M."/>
            <person name="Roberts A."/>
            <person name="Saif S."/>
            <person name="Shea T."/>
            <person name="Sisk P."/>
            <person name="Stolte C."/>
            <person name="Sykes S."/>
            <person name="Wortman J."/>
            <person name="Nusbaum C."/>
            <person name="Birren B."/>
        </authorList>
    </citation>
    <scope>NUCLEOTIDE SEQUENCE [LARGE SCALE GENOMIC DNA]</scope>
    <source>
        <strain evidence="14">IMI 349063</strain>
    </source>
</reference>
<dbReference type="PANTHER" id="PTHR24287">
    <property type="entry name" value="P450, PUTATIVE (EUROFUNG)-RELATED"/>
    <property type="match status" value="1"/>
</dbReference>
<keyword evidence="8 13" id="KW-0560">Oxidoreductase</keyword>
<dbReference type="GeneID" id="28868697"/>
<dbReference type="GO" id="GO:0016712">
    <property type="term" value="F:oxidoreductase activity, acting on paired donors, with incorporation or reduction of molecular oxygen, reduced flavin or flavoprotein as one donor, and incorporation of one atom of oxygen"/>
    <property type="evidence" value="ECO:0007669"/>
    <property type="project" value="InterPro"/>
</dbReference>
<evidence type="ECO:0000256" key="13">
    <source>
        <dbReference type="RuleBase" id="RU000461"/>
    </source>
</evidence>
<comment type="cofactor">
    <cofactor evidence="1 12">
        <name>heme</name>
        <dbReference type="ChEBI" id="CHEBI:30413"/>
    </cofactor>
</comment>
<reference evidence="17" key="4">
    <citation type="journal article" date="2017" name="BMC Genomics">
        <title>Gapless genome assembly of Colletotrichum higginsianum reveals chromosome structure and association of transposable elements with secondary metabolite gene clusters.</title>
        <authorList>
            <person name="Dallery J.-F."/>
            <person name="Lapalu N."/>
            <person name="Zampounis A."/>
            <person name="Pigne S."/>
            <person name="Luyten I."/>
            <person name="Amselem J."/>
            <person name="Wittenberg A.H.J."/>
            <person name="Zhou S."/>
            <person name="de Queiroz M.V."/>
            <person name="Robin G.P."/>
            <person name="Auger A."/>
            <person name="Hainaut M."/>
            <person name="Henrissat B."/>
            <person name="Kim K.-T."/>
            <person name="Lee Y.-H."/>
            <person name="Lespinet O."/>
            <person name="Schwartz D.C."/>
            <person name="Thon M.R."/>
            <person name="O'Connell R.J."/>
        </authorList>
    </citation>
    <scope>NUCLEOTIDE SEQUENCE [LARGE SCALE GENOMIC DNA]</scope>
    <source>
        <strain evidence="17">IMI 349063</strain>
    </source>
</reference>
<dbReference type="eggNOG" id="KOG0157">
    <property type="taxonomic scope" value="Eukaryota"/>
</dbReference>
<dbReference type="InterPro" id="IPR036396">
    <property type="entry name" value="Cyt_P450_sf"/>
</dbReference>
<protein>
    <submittedName>
        <fullName evidence="14">Cytochrome P450 CYP4/CYP19/CYP26 subfamilies</fullName>
    </submittedName>
</protein>
<dbReference type="InterPro" id="IPR047146">
    <property type="entry name" value="Cyt_P450_E_CYP52_fungi"/>
</dbReference>
<dbReference type="InterPro" id="IPR001128">
    <property type="entry name" value="Cyt_P450"/>
</dbReference>
<accession>H1VAW5</accession>
<evidence type="ECO:0000256" key="3">
    <source>
        <dbReference type="ARBA" id="ARBA00010617"/>
    </source>
</evidence>
<dbReference type="PROSITE" id="PS00086">
    <property type="entry name" value="CYTOCHROME_P450"/>
    <property type="match status" value="1"/>
</dbReference>
<evidence type="ECO:0000256" key="5">
    <source>
        <dbReference type="ARBA" id="ARBA00022692"/>
    </source>
</evidence>
<evidence type="ECO:0000256" key="8">
    <source>
        <dbReference type="ARBA" id="ARBA00023002"/>
    </source>
</evidence>
<proteinExistence type="inferred from homology"/>
<dbReference type="GO" id="GO:0020037">
    <property type="term" value="F:heme binding"/>
    <property type="evidence" value="ECO:0007669"/>
    <property type="project" value="InterPro"/>
</dbReference>
<comment type="similarity">
    <text evidence="3 13">Belongs to the cytochrome P450 family.</text>
</comment>
<evidence type="ECO:0000256" key="12">
    <source>
        <dbReference type="PIRSR" id="PIRSR602402-1"/>
    </source>
</evidence>
<dbReference type="AlphaFoldDB" id="H1VAW5"/>
<dbReference type="HOGENOM" id="CLU_001570_27_0_1"/>
<keyword evidence="4 12" id="KW-0349">Heme</keyword>
<keyword evidence="17" id="KW-1185">Reference proteome</keyword>
<keyword evidence="7" id="KW-1133">Transmembrane helix</keyword>
<dbReference type="Proteomes" id="UP000007174">
    <property type="component" value="Unassembled WGS sequence"/>
</dbReference>
<dbReference type="Pfam" id="PF00067">
    <property type="entry name" value="p450"/>
    <property type="match status" value="1"/>
</dbReference>
<keyword evidence="5" id="KW-0812">Transmembrane</keyword>
<keyword evidence="6 12" id="KW-0479">Metal-binding</keyword>
<sequence>MWYLARLGAYLLVPFAVVWFLQRMLTASLHSQSEKRLGCQRAPVRINKRLGGIDHIARLLRADRKGQVPTEYLKIYKEQKDHTYEQTILGTKQIMTIDPLNIQAILAIQFHDFEIGSIRRDNFAPLLGGGIFTADGKFWEHSRALLRPQFARAQVADLELEETHFKLMMQSLRTDSSGWTPVVDMKPLFFRFTIDTATEFLFGTSVHSQTQTSSGTGGSDLRSIVDAFDRCTAVLGIRTRLSGLYWLYNPKGFQEDVLEIHKFVDRFVRDALQRKDTQDTRENARDTYVFLYELVESMTDPIQVRNQLLHLLLAGRDTTAGLLGWAFWNLSRNPKVYRKLRETIITTFGTYKQPRDISFESLKSCVYLQHTLKETLRLFPPVPLNTRQAARDTTLPKGGGADGLSPVFVKKGTELGYSVYAMHRRKDIWGDDAETFNPDRWADRKPGWDYLPFNGGPRICLGQQFALTEAGYVLTRLLQRFDQVENCDPETQPIHSYNLTSAPKQVPPILVQFDLAVGGLPD</sequence>
<gene>
    <name evidence="14" type="ORF">CH063_01685</name>
    <name evidence="15" type="ORF">CH63R_09616</name>
</gene>
<keyword evidence="9 12" id="KW-0408">Iron</keyword>
<evidence type="ECO:0000256" key="10">
    <source>
        <dbReference type="ARBA" id="ARBA00023033"/>
    </source>
</evidence>
<evidence type="ECO:0000313" key="15">
    <source>
        <dbReference type="EMBL" id="OBR08095.1"/>
    </source>
</evidence>
<dbReference type="OrthoDB" id="1470350at2759"/>
<dbReference type="InterPro" id="IPR002402">
    <property type="entry name" value="Cyt_P450_E_grp-II"/>
</dbReference>
<comment type="subcellular location">
    <subcellularLocation>
        <location evidence="2">Membrane</location>
        <topology evidence="2">Single-pass membrane protein</topology>
    </subcellularLocation>
</comment>
<evidence type="ECO:0000313" key="17">
    <source>
        <dbReference type="Proteomes" id="UP000092177"/>
    </source>
</evidence>
<name>H1VAW5_COLHI</name>
<keyword evidence="11" id="KW-0472">Membrane</keyword>
<evidence type="ECO:0000256" key="7">
    <source>
        <dbReference type="ARBA" id="ARBA00022989"/>
    </source>
</evidence>
<reference evidence="16" key="2">
    <citation type="journal article" date="2012" name="Nat. Genet.">
        <title>Lifestyle transitions in plant pathogenic Colletotrichum fungi deciphered by genome and transcriptome analyses.</title>
        <authorList>
            <person name="O'Connell R.J."/>
            <person name="Thon M.R."/>
            <person name="Hacquard S."/>
            <person name="Amyotte S.G."/>
            <person name="Kleemann J."/>
            <person name="Torres M.F."/>
            <person name="Damm U."/>
            <person name="Buiate E.A."/>
            <person name="Epstein L."/>
            <person name="Alkan N."/>
            <person name="Altmueller J."/>
            <person name="Alvarado-Balderrama L."/>
            <person name="Bauser C.A."/>
            <person name="Becker C."/>
            <person name="Birren B.W."/>
            <person name="Chen Z."/>
            <person name="Choi J."/>
            <person name="Crouch J.A."/>
            <person name="Duvick J.P."/>
            <person name="Farman M.A."/>
            <person name="Gan P."/>
            <person name="Heiman D."/>
            <person name="Henrissat B."/>
            <person name="Howard R.J."/>
            <person name="Kabbage M."/>
            <person name="Koch C."/>
            <person name="Kracher B."/>
            <person name="Kubo Y."/>
            <person name="Law A.D."/>
            <person name="Lebrun M.-H."/>
            <person name="Lee Y.-H."/>
            <person name="Miyara I."/>
            <person name="Moore N."/>
            <person name="Neumann U."/>
            <person name="Nordstroem K."/>
            <person name="Panaccione D.G."/>
            <person name="Panstruga R."/>
            <person name="Place M."/>
            <person name="Proctor R.H."/>
            <person name="Prusky D."/>
            <person name="Rech G."/>
            <person name="Reinhardt R."/>
            <person name="Rollins J.A."/>
            <person name="Rounsley S."/>
            <person name="Schardl C.L."/>
            <person name="Schwartz D.C."/>
            <person name="Shenoy N."/>
            <person name="Shirasu K."/>
            <person name="Sikhakolli U.R."/>
            <person name="Stueber K."/>
            <person name="Sukno S.A."/>
            <person name="Sweigard J.A."/>
            <person name="Takano Y."/>
            <person name="Takahara H."/>
            <person name="Trail F."/>
            <person name="van der Does H.C."/>
            <person name="Voll L.M."/>
            <person name="Will I."/>
            <person name="Young S."/>
            <person name="Zeng Q."/>
            <person name="Zhang J."/>
            <person name="Zhou S."/>
            <person name="Dickman M.B."/>
            <person name="Schulze-Lefert P."/>
            <person name="Ver Loren van Themaat E."/>
            <person name="Ma L.-J."/>
            <person name="Vaillancourt L.J."/>
        </authorList>
    </citation>
    <scope>NUCLEOTIDE SEQUENCE [LARGE SCALE GENOMIC DNA]</scope>
    <source>
        <strain evidence="16">IMI 349063</strain>
    </source>
</reference>
<dbReference type="Proteomes" id="UP000092177">
    <property type="component" value="Chromosome 6"/>
</dbReference>
<evidence type="ECO:0000256" key="4">
    <source>
        <dbReference type="ARBA" id="ARBA00022617"/>
    </source>
</evidence>
<dbReference type="SUPFAM" id="SSF48264">
    <property type="entry name" value="Cytochrome P450"/>
    <property type="match status" value="1"/>
</dbReference>
<dbReference type="PRINTS" id="PR00464">
    <property type="entry name" value="EP450II"/>
</dbReference>
<dbReference type="RefSeq" id="XP_018156613.1">
    <property type="nucleotide sequence ID" value="XM_018304590.1"/>
</dbReference>
<dbReference type="InterPro" id="IPR002974">
    <property type="entry name" value="Cyt_P450_E_CYP52_ascomycetes"/>
</dbReference>
<reference evidence="15" key="3">
    <citation type="submission" date="2016-02" db="EMBL/GenBank/DDBJ databases">
        <title>Resequencing and annotation of the Colletotrichum higginsianum genome.</title>
        <authorList>
            <person name="O'Connell R."/>
            <person name="Zambounis A."/>
            <person name="Thon M."/>
            <person name="Dallery J.-F."/>
        </authorList>
    </citation>
    <scope>NUCLEOTIDE SEQUENCE [LARGE SCALE GENOMIC DNA]</scope>
    <source>
        <strain evidence="15">IMI 349063</strain>
    </source>
</reference>
<evidence type="ECO:0000313" key="16">
    <source>
        <dbReference type="Proteomes" id="UP000007174"/>
    </source>
</evidence>
<evidence type="ECO:0000256" key="9">
    <source>
        <dbReference type="ARBA" id="ARBA00023004"/>
    </source>
</evidence>
<dbReference type="STRING" id="759273.H1VAW5"/>
<dbReference type="PRINTS" id="PR01239">
    <property type="entry name" value="EP450IICYP52"/>
</dbReference>
<evidence type="ECO:0000313" key="14">
    <source>
        <dbReference type="EMBL" id="CCF37368.1"/>
    </source>
</evidence>
<dbReference type="GO" id="GO:0005506">
    <property type="term" value="F:iron ion binding"/>
    <property type="evidence" value="ECO:0007669"/>
    <property type="project" value="InterPro"/>
</dbReference>
<dbReference type="InterPro" id="IPR017972">
    <property type="entry name" value="Cyt_P450_CS"/>
</dbReference>
<dbReference type="Gene3D" id="1.10.630.10">
    <property type="entry name" value="Cytochrome P450"/>
    <property type="match status" value="1"/>
</dbReference>